<dbReference type="InterPro" id="IPR009057">
    <property type="entry name" value="Homeodomain-like_sf"/>
</dbReference>
<dbReference type="AlphaFoldDB" id="A0A6G0WE49"/>
<evidence type="ECO:0000256" key="1">
    <source>
        <dbReference type="ARBA" id="ARBA00023125"/>
    </source>
</evidence>
<proteinExistence type="predicted"/>
<keyword evidence="4" id="KW-1185">Reference proteome</keyword>
<feature type="domain" description="HTH CENPB-type" evidence="2">
    <location>
        <begin position="60"/>
        <end position="130"/>
    </location>
</feature>
<reference evidence="3 4" key="1">
    <citation type="submission" date="2019-07" db="EMBL/GenBank/DDBJ databases">
        <title>Genomics analysis of Aphanomyces spp. identifies a new class of oomycete effector associated with host adaptation.</title>
        <authorList>
            <person name="Gaulin E."/>
        </authorList>
    </citation>
    <scope>NUCLEOTIDE SEQUENCE [LARGE SCALE GENOMIC DNA]</scope>
    <source>
        <strain evidence="3 4">ATCC 201684</strain>
    </source>
</reference>
<name>A0A6G0WE49_9STRA</name>
<organism evidence="3 4">
    <name type="scientific">Aphanomyces euteiches</name>
    <dbReference type="NCBI Taxonomy" id="100861"/>
    <lineage>
        <taxon>Eukaryota</taxon>
        <taxon>Sar</taxon>
        <taxon>Stramenopiles</taxon>
        <taxon>Oomycota</taxon>
        <taxon>Saprolegniomycetes</taxon>
        <taxon>Saprolegniales</taxon>
        <taxon>Verrucalvaceae</taxon>
        <taxon>Aphanomyces</taxon>
    </lineage>
</organism>
<dbReference type="PROSITE" id="PS51253">
    <property type="entry name" value="HTH_CENPB"/>
    <property type="match status" value="1"/>
</dbReference>
<gene>
    <name evidence="3" type="ORF">Ae201684_016239</name>
</gene>
<evidence type="ECO:0000259" key="2">
    <source>
        <dbReference type="PROSITE" id="PS51253"/>
    </source>
</evidence>
<dbReference type="Proteomes" id="UP000481153">
    <property type="component" value="Unassembled WGS sequence"/>
</dbReference>
<dbReference type="GO" id="GO:0003677">
    <property type="term" value="F:DNA binding"/>
    <property type="evidence" value="ECO:0007669"/>
    <property type="project" value="UniProtKB-KW"/>
</dbReference>
<protein>
    <recommendedName>
        <fullName evidence="2">HTH CENPB-type domain-containing protein</fullName>
    </recommendedName>
</protein>
<evidence type="ECO:0000313" key="3">
    <source>
        <dbReference type="EMBL" id="KAF0725274.1"/>
    </source>
</evidence>
<keyword evidence="1" id="KW-0238">DNA-binding</keyword>
<dbReference type="InterPro" id="IPR006600">
    <property type="entry name" value="HTH_CenpB_DNA-bd_dom"/>
</dbReference>
<comment type="caution">
    <text evidence="3">The sequence shown here is derived from an EMBL/GenBank/DDBJ whole genome shotgun (WGS) entry which is preliminary data.</text>
</comment>
<dbReference type="EMBL" id="VJMJ01000246">
    <property type="protein sequence ID" value="KAF0725274.1"/>
    <property type="molecule type" value="Genomic_DNA"/>
</dbReference>
<accession>A0A6G0WE49</accession>
<dbReference type="Gene3D" id="1.10.10.60">
    <property type="entry name" value="Homeodomain-like"/>
    <property type="match status" value="1"/>
</dbReference>
<sequence>MSKKNAKAIPIETKLDAITFAKQFGVRPAAKKYGVGPACIGDWRSKEAELKNSNRHRKRLPGAGRSLTSTQLDEILFERIIYDRCQHLRVTRALIVSWGRELASDMDVPIQCSNGWLEKFLGRHDFVVRKGTRKPSLPPEEIIRRAVCFVNHTHKLIQDHNVPACNIYNFDETAIFFFSYQPNHDRYTWNHRHPDPILQYRKGTNHGRFCCQRHWQKSSALCLVTIERHQLFGDPQA</sequence>
<dbReference type="SUPFAM" id="SSF46689">
    <property type="entry name" value="Homeodomain-like"/>
    <property type="match status" value="1"/>
</dbReference>
<evidence type="ECO:0000313" key="4">
    <source>
        <dbReference type="Proteomes" id="UP000481153"/>
    </source>
</evidence>
<dbReference type="VEuPathDB" id="FungiDB:AeMF1_007273"/>